<organism evidence="1 2">
    <name type="scientific">Trametes cubensis</name>
    <dbReference type="NCBI Taxonomy" id="1111947"/>
    <lineage>
        <taxon>Eukaryota</taxon>
        <taxon>Fungi</taxon>
        <taxon>Dikarya</taxon>
        <taxon>Basidiomycota</taxon>
        <taxon>Agaricomycotina</taxon>
        <taxon>Agaricomycetes</taxon>
        <taxon>Polyporales</taxon>
        <taxon>Polyporaceae</taxon>
        <taxon>Trametes</taxon>
    </lineage>
</organism>
<keyword evidence="2" id="KW-1185">Reference proteome</keyword>
<accession>A0AAD7TN11</accession>
<dbReference type="AlphaFoldDB" id="A0AAD7TN11"/>
<evidence type="ECO:0000313" key="1">
    <source>
        <dbReference type="EMBL" id="KAJ8469112.1"/>
    </source>
</evidence>
<evidence type="ECO:0000313" key="2">
    <source>
        <dbReference type="Proteomes" id="UP001215151"/>
    </source>
</evidence>
<reference evidence="1" key="1">
    <citation type="submission" date="2022-11" db="EMBL/GenBank/DDBJ databases">
        <title>Genome Sequence of Cubamyces cubensis.</title>
        <authorList>
            <person name="Buettner E."/>
        </authorList>
    </citation>
    <scope>NUCLEOTIDE SEQUENCE</scope>
    <source>
        <strain evidence="1">MPL-01</strain>
    </source>
</reference>
<protein>
    <submittedName>
        <fullName evidence="1">Uncharacterized protein</fullName>
    </submittedName>
</protein>
<gene>
    <name evidence="1" type="ORF">ONZ51_g9218</name>
</gene>
<comment type="caution">
    <text evidence="1">The sequence shown here is derived from an EMBL/GenBank/DDBJ whole genome shotgun (WGS) entry which is preliminary data.</text>
</comment>
<dbReference type="Proteomes" id="UP001215151">
    <property type="component" value="Unassembled WGS sequence"/>
</dbReference>
<proteinExistence type="predicted"/>
<name>A0AAD7TN11_9APHY</name>
<dbReference type="EMBL" id="JAPEVG010000305">
    <property type="protein sequence ID" value="KAJ8469112.1"/>
    <property type="molecule type" value="Genomic_DNA"/>
</dbReference>
<sequence length="549" mass="62140">MPELNWDVLTSVCGCVRDAPTILSISLASQTLRAVAVKRLLETQVVVLKDTRSILSFHRFVTADDMIRLPFVRKLKIDILPGRLDEDTRAEVIQFLLDILQQAAYLESLVLSHPNSTYRELGCDPRFPEAITRCSTLKELAVERWWAPMEEILSNTLSLLKTLRISLDELPNSHGGRLTPSRIHSLLERISPTLEVLEVLGQAVTFVDRDQNNVVFPALRSFEVVSSSQFDWIWAEDMVRMFPALNGTLAFEGLYHPFQDGDGRIRKRNWASQLQKTWNSLDRVIGDVDVVDKLGLACPVRHLMLDGVCKHSKDRVRDILHHTPPTHLKMSIDLSHGVHIFDGLLPQEVFPRLTHLVVMFSFCDYSSIIINDDDLADMQTAQWPALLTEVIAALDGARLTHLRLVVKCSMDLTNYPSVPYSKGFVDDVRNLGEGHEALASKFMKSFPTLRYVFLMTTGDRNDDFFPPGVDPPTNESGDYSFLVTQGQWLSSSGWRSVDGIPERLMSDVVDELIEAYDLILTKKDHVSDTRTDILHIILHRADRPSPSSY</sequence>